<protein>
    <recommendedName>
        <fullName evidence="3">Transposase</fullName>
    </recommendedName>
</protein>
<evidence type="ECO:0008006" key="3">
    <source>
        <dbReference type="Google" id="ProtNLM"/>
    </source>
</evidence>
<dbReference type="KEGG" id="dcm:NIES806_10020"/>
<dbReference type="Proteomes" id="UP000218702">
    <property type="component" value="Chromosome"/>
</dbReference>
<gene>
    <name evidence="1" type="ORF">NIES806_10020</name>
</gene>
<reference evidence="1 2" key="1">
    <citation type="submission" date="2017-06" db="EMBL/GenBank/DDBJ databases">
        <title>Genome sequencing of cyanobaciteial culture collection at National Institute for Environmental Studies (NIES).</title>
        <authorList>
            <person name="Hirose Y."/>
            <person name="Shimura Y."/>
            <person name="Fujisawa T."/>
            <person name="Nakamura Y."/>
            <person name="Kawachi M."/>
        </authorList>
    </citation>
    <scope>NUCLEOTIDE SEQUENCE [LARGE SCALE GENOMIC DNA]</scope>
    <source>
        <strain evidence="1 2">NIES-806</strain>
    </source>
</reference>
<dbReference type="AlphaFoldDB" id="A0A1Z4V0C1"/>
<evidence type="ECO:0000313" key="2">
    <source>
        <dbReference type="Proteomes" id="UP000218702"/>
    </source>
</evidence>
<accession>A0A1Z4V0C1</accession>
<name>A0A1Z4V0C1_9CYAN</name>
<organism evidence="1 2">
    <name type="scientific">Dolichospermum compactum NIES-806</name>
    <dbReference type="NCBI Taxonomy" id="1973481"/>
    <lineage>
        <taxon>Bacteria</taxon>
        <taxon>Bacillati</taxon>
        <taxon>Cyanobacteriota</taxon>
        <taxon>Cyanophyceae</taxon>
        <taxon>Nostocales</taxon>
        <taxon>Aphanizomenonaceae</taxon>
        <taxon>Dolichospermum</taxon>
        <taxon>Dolichospermum compactum</taxon>
    </lineage>
</organism>
<proteinExistence type="predicted"/>
<sequence length="101" mass="11425">MGRGLALLNPYKSGVFVILQKSISQPYKHRQRIPNYSTYQKLGIPIGSGSVESKIKQIGARVKISGAIWKRQNVPRILRVRCAYLNNSSCLSIYSLKLKYL</sequence>
<dbReference type="EMBL" id="AP018316">
    <property type="protein sequence ID" value="BAZ84809.1"/>
    <property type="molecule type" value="Genomic_DNA"/>
</dbReference>
<evidence type="ECO:0000313" key="1">
    <source>
        <dbReference type="EMBL" id="BAZ84809.1"/>
    </source>
</evidence>
<keyword evidence="2" id="KW-1185">Reference proteome</keyword>